<accession>A0A268S187</accession>
<feature type="non-terminal residue" evidence="2">
    <location>
        <position position="1"/>
    </location>
</feature>
<keyword evidence="1" id="KW-0472">Membrane</keyword>
<dbReference type="Proteomes" id="UP000216133">
    <property type="component" value="Unassembled WGS sequence"/>
</dbReference>
<feature type="transmembrane region" description="Helical" evidence="1">
    <location>
        <begin position="126"/>
        <end position="147"/>
    </location>
</feature>
<organism evidence="2 3">
    <name type="scientific">Shouchella clausii</name>
    <name type="common">Alkalihalobacillus clausii</name>
    <dbReference type="NCBI Taxonomy" id="79880"/>
    <lineage>
        <taxon>Bacteria</taxon>
        <taxon>Bacillati</taxon>
        <taxon>Bacillota</taxon>
        <taxon>Bacilli</taxon>
        <taxon>Bacillales</taxon>
        <taxon>Bacillaceae</taxon>
        <taxon>Shouchella</taxon>
    </lineage>
</organism>
<reference evidence="2 3" key="1">
    <citation type="submission" date="2017-07" db="EMBL/GenBank/DDBJ databases">
        <title>Isolation and whole genome analysis of endospore-forming bacteria from heroin.</title>
        <authorList>
            <person name="Kalinowski J."/>
            <person name="Ahrens B."/>
            <person name="Al-Dilaimi A."/>
            <person name="Winkler A."/>
            <person name="Wibberg D."/>
            <person name="Schleenbecker U."/>
            <person name="Ruckert C."/>
            <person name="Wolfel R."/>
            <person name="Grass G."/>
        </authorList>
    </citation>
    <scope>NUCLEOTIDE SEQUENCE [LARGE SCALE GENOMIC DNA]</scope>
    <source>
        <strain evidence="2 3">7523-2</strain>
    </source>
</reference>
<dbReference type="AlphaFoldDB" id="A0A268S187"/>
<name>A0A268S187_SHOCL</name>
<evidence type="ECO:0000313" key="2">
    <source>
        <dbReference type="EMBL" id="PAF26262.1"/>
    </source>
</evidence>
<evidence type="ECO:0000256" key="1">
    <source>
        <dbReference type="SAM" id="Phobius"/>
    </source>
</evidence>
<evidence type="ECO:0000313" key="3">
    <source>
        <dbReference type="Proteomes" id="UP000216133"/>
    </source>
</evidence>
<comment type="caution">
    <text evidence="2">The sequence shown here is derived from an EMBL/GenBank/DDBJ whole genome shotgun (WGS) entry which is preliminary data.</text>
</comment>
<feature type="transmembrane region" description="Helical" evidence="1">
    <location>
        <begin position="43"/>
        <end position="70"/>
    </location>
</feature>
<proteinExistence type="predicted"/>
<protein>
    <submittedName>
        <fullName evidence="2">Uncharacterized protein</fullName>
    </submittedName>
</protein>
<feature type="transmembrane region" description="Helical" evidence="1">
    <location>
        <begin position="90"/>
        <end position="106"/>
    </location>
</feature>
<dbReference type="RefSeq" id="WP_217988882.1">
    <property type="nucleotide sequence ID" value="NZ_NPBS01000039.1"/>
</dbReference>
<dbReference type="EMBL" id="NPBS01000039">
    <property type="protein sequence ID" value="PAF26262.1"/>
    <property type="molecule type" value="Genomic_DNA"/>
</dbReference>
<keyword evidence="1" id="KW-1133">Transmembrane helix</keyword>
<sequence length="153" mass="18151">YNRFLYDIKAIDSENQWKTKSFKHNLGNKCRYTDLKEGERRMIIYIIILYLIGLCLAFQYITAFVFLVVGRNNFYARFVEKFYEHQPKDWYDKFMNFFYIMNYGVAHRGYVKVMEKHGGIKGKLRYAGLVFIATVILAIIGNIINAIEVRLTS</sequence>
<keyword evidence="1" id="KW-0812">Transmembrane</keyword>
<gene>
    <name evidence="2" type="ORF">CHH61_09025</name>
</gene>